<reference evidence="2" key="1">
    <citation type="submission" date="2013-04" db="EMBL/GenBank/DDBJ databases">
        <authorList>
            <person name="Qu J."/>
            <person name="Murali S.C."/>
            <person name="Bandaranaike D."/>
            <person name="Bellair M."/>
            <person name="Blankenburg K."/>
            <person name="Chao H."/>
            <person name="Dinh H."/>
            <person name="Doddapaneni H."/>
            <person name="Downs B."/>
            <person name="Dugan-Rocha S."/>
            <person name="Elkadiri S."/>
            <person name="Gnanaolivu R.D."/>
            <person name="Hernandez B."/>
            <person name="Javaid M."/>
            <person name="Jayaseelan J.C."/>
            <person name="Lee S."/>
            <person name="Li M."/>
            <person name="Ming W."/>
            <person name="Munidasa M."/>
            <person name="Muniz J."/>
            <person name="Nguyen L."/>
            <person name="Ongeri F."/>
            <person name="Osuji N."/>
            <person name="Pu L.-L."/>
            <person name="Puazo M."/>
            <person name="Qu C."/>
            <person name="Quiroz J."/>
            <person name="Raj R."/>
            <person name="Weissenberger G."/>
            <person name="Xin Y."/>
            <person name="Zou X."/>
            <person name="Han Y."/>
            <person name="Richards S."/>
            <person name="Worley K."/>
            <person name="Muzny D."/>
            <person name="Gibbs R."/>
        </authorList>
    </citation>
    <scope>NUCLEOTIDE SEQUENCE</scope>
    <source>
        <strain evidence="2">Sampled in the wild</strain>
    </source>
</reference>
<sequence>MSSFQMESFVDNYRRLPVFLKWIELLIAIVTIGILQDVGDYPGSTVYRTTTIYTAICSYLIILPVLLIGYNMSNEVQKLLVSSITRDLMISVWGINRKVFILVIIASILWLTAGALMFDKYMVLPKYASPAALICSGILTLLNGCLFIADAVATYREE</sequence>
<dbReference type="GO" id="GO:0019991">
    <property type="term" value="P:septate junction assembly"/>
    <property type="evidence" value="ECO:0007669"/>
    <property type="project" value="InterPro"/>
</dbReference>
<dbReference type="EMBL" id="KZ308580">
    <property type="protein sequence ID" value="KAG8231872.1"/>
    <property type="molecule type" value="Genomic_DNA"/>
</dbReference>
<feature type="transmembrane region" description="Helical" evidence="1">
    <location>
        <begin position="130"/>
        <end position="153"/>
    </location>
</feature>
<organism evidence="2 3">
    <name type="scientific">Ladona fulva</name>
    <name type="common">Scarce chaser dragonfly</name>
    <name type="synonym">Libellula fulva</name>
    <dbReference type="NCBI Taxonomy" id="123851"/>
    <lineage>
        <taxon>Eukaryota</taxon>
        <taxon>Metazoa</taxon>
        <taxon>Ecdysozoa</taxon>
        <taxon>Arthropoda</taxon>
        <taxon>Hexapoda</taxon>
        <taxon>Insecta</taxon>
        <taxon>Pterygota</taxon>
        <taxon>Palaeoptera</taxon>
        <taxon>Odonata</taxon>
        <taxon>Epiprocta</taxon>
        <taxon>Anisoptera</taxon>
        <taxon>Libelluloidea</taxon>
        <taxon>Libellulidae</taxon>
        <taxon>Ladona</taxon>
    </lineage>
</organism>
<protein>
    <submittedName>
        <fullName evidence="2">Uncharacterized protein</fullName>
    </submittedName>
</protein>
<dbReference type="AlphaFoldDB" id="A0A8K0KBD8"/>
<reference evidence="2" key="2">
    <citation type="submission" date="2017-10" db="EMBL/GenBank/DDBJ databases">
        <title>Ladona fulva Genome sequencing and assembly.</title>
        <authorList>
            <person name="Murali S."/>
            <person name="Richards S."/>
            <person name="Bandaranaike D."/>
            <person name="Bellair M."/>
            <person name="Blankenburg K."/>
            <person name="Chao H."/>
            <person name="Dinh H."/>
            <person name="Doddapaneni H."/>
            <person name="Dugan-Rocha S."/>
            <person name="Elkadiri S."/>
            <person name="Gnanaolivu R."/>
            <person name="Hernandez B."/>
            <person name="Skinner E."/>
            <person name="Javaid M."/>
            <person name="Lee S."/>
            <person name="Li M."/>
            <person name="Ming W."/>
            <person name="Munidasa M."/>
            <person name="Muniz J."/>
            <person name="Nguyen L."/>
            <person name="Hughes D."/>
            <person name="Osuji N."/>
            <person name="Pu L.-L."/>
            <person name="Puazo M."/>
            <person name="Qu C."/>
            <person name="Quiroz J."/>
            <person name="Raj R."/>
            <person name="Weissenberger G."/>
            <person name="Xin Y."/>
            <person name="Zou X."/>
            <person name="Han Y."/>
            <person name="Worley K."/>
            <person name="Muzny D."/>
            <person name="Gibbs R."/>
        </authorList>
    </citation>
    <scope>NUCLEOTIDE SEQUENCE</scope>
    <source>
        <strain evidence="2">Sampled in the wild</strain>
    </source>
</reference>
<evidence type="ECO:0000313" key="2">
    <source>
        <dbReference type="EMBL" id="KAG8231872.1"/>
    </source>
</evidence>
<comment type="caution">
    <text evidence="2">The sequence shown here is derived from an EMBL/GenBank/DDBJ whole genome shotgun (WGS) entry which is preliminary data.</text>
</comment>
<proteinExistence type="predicted"/>
<dbReference type="InterPro" id="IPR038976">
    <property type="entry name" value="Ssk"/>
</dbReference>
<gene>
    <name evidence="2" type="ORF">J437_LFUL011777</name>
</gene>
<accession>A0A8K0KBD8</accession>
<feature type="transmembrane region" description="Helical" evidence="1">
    <location>
        <begin position="20"/>
        <end position="39"/>
    </location>
</feature>
<dbReference type="GO" id="GO:0005886">
    <property type="term" value="C:plasma membrane"/>
    <property type="evidence" value="ECO:0007669"/>
    <property type="project" value="TreeGrafter"/>
</dbReference>
<keyword evidence="1" id="KW-0812">Transmembrane</keyword>
<keyword evidence="3" id="KW-1185">Reference proteome</keyword>
<evidence type="ECO:0000313" key="3">
    <source>
        <dbReference type="Proteomes" id="UP000792457"/>
    </source>
</evidence>
<dbReference type="Proteomes" id="UP000792457">
    <property type="component" value="Unassembled WGS sequence"/>
</dbReference>
<dbReference type="PANTHER" id="PTHR36692:SF2">
    <property type="entry name" value="GEO12064P1"/>
    <property type="match status" value="1"/>
</dbReference>
<dbReference type="PANTHER" id="PTHR36692">
    <property type="entry name" value="PROTEIN SNAKESKIN"/>
    <property type="match status" value="1"/>
</dbReference>
<feature type="transmembrane region" description="Helical" evidence="1">
    <location>
        <begin position="51"/>
        <end position="70"/>
    </location>
</feature>
<keyword evidence="1" id="KW-1133">Transmembrane helix</keyword>
<dbReference type="OrthoDB" id="6349206at2759"/>
<feature type="transmembrane region" description="Helical" evidence="1">
    <location>
        <begin position="99"/>
        <end position="118"/>
    </location>
</feature>
<name>A0A8K0KBD8_LADFU</name>
<evidence type="ECO:0000256" key="1">
    <source>
        <dbReference type="SAM" id="Phobius"/>
    </source>
</evidence>
<keyword evidence="1" id="KW-0472">Membrane</keyword>